<organism evidence="1 2">
    <name type="scientific">Cupriavidus basilensis</name>
    <dbReference type="NCBI Taxonomy" id="68895"/>
    <lineage>
        <taxon>Bacteria</taxon>
        <taxon>Pseudomonadati</taxon>
        <taxon>Pseudomonadota</taxon>
        <taxon>Betaproteobacteria</taxon>
        <taxon>Burkholderiales</taxon>
        <taxon>Burkholderiaceae</taxon>
        <taxon>Cupriavidus</taxon>
    </lineage>
</organism>
<evidence type="ECO:0000313" key="1">
    <source>
        <dbReference type="EMBL" id="MDF3837169.1"/>
    </source>
</evidence>
<evidence type="ECO:0000313" key="2">
    <source>
        <dbReference type="Proteomes" id="UP001216674"/>
    </source>
</evidence>
<sequence>MPTARKDAHNDTQTVTTPEGLTALLQHLVHVTSQGQLDPELVRKLGKRLIKEAEVLTQAGGLNDDQLSDLDEALARLDQMINYSGGCLLSKAASRLRETDTSSAPVNLNS</sequence>
<protein>
    <submittedName>
        <fullName evidence="1">Uncharacterized protein</fullName>
    </submittedName>
</protein>
<keyword evidence="2" id="KW-1185">Reference proteome</keyword>
<proteinExistence type="predicted"/>
<dbReference type="EMBL" id="JARJLM010000484">
    <property type="protein sequence ID" value="MDF3837169.1"/>
    <property type="molecule type" value="Genomic_DNA"/>
</dbReference>
<comment type="caution">
    <text evidence="1">The sequence shown here is derived from an EMBL/GenBank/DDBJ whole genome shotgun (WGS) entry which is preliminary data.</text>
</comment>
<dbReference type="RefSeq" id="WP_276267458.1">
    <property type="nucleotide sequence ID" value="NZ_JARJLM010000484.1"/>
</dbReference>
<name>A0ABT6AX06_9BURK</name>
<reference evidence="1 2" key="1">
    <citation type="submission" date="2023-03" db="EMBL/GenBank/DDBJ databases">
        <title>Draft assemblies of triclosan tolerant bacteria isolated from returned activated sludge.</title>
        <authorList>
            <person name="Van Hamelsveld S."/>
        </authorList>
    </citation>
    <scope>NUCLEOTIDE SEQUENCE [LARGE SCALE GENOMIC DNA]</scope>
    <source>
        <strain evidence="1 2">GW210010_S58</strain>
    </source>
</reference>
<gene>
    <name evidence="1" type="ORF">P3W85_30060</name>
</gene>
<dbReference type="Proteomes" id="UP001216674">
    <property type="component" value="Unassembled WGS sequence"/>
</dbReference>
<accession>A0ABT6AX06</accession>